<dbReference type="EMBL" id="GL883090">
    <property type="protein sequence ID" value="EGG12555.1"/>
    <property type="molecule type" value="Genomic_DNA"/>
</dbReference>
<protein>
    <submittedName>
        <fullName evidence="1">Uncharacterized protein</fullName>
    </submittedName>
</protein>
<dbReference type="HOGENOM" id="CLU_2158948_0_0_1"/>
<sequence length="111" mass="12682">MPYIRMLMLAPELRRHWLMLPTEPRRHRLGGRPDCVFRIGGEDFAPAETFAGMKFQKRLVLPEATPMKTDVVGPDPSQVVRRLKSLTPLLLTVDPDGDERYDGGRKLRIVS</sequence>
<keyword evidence="2" id="KW-1185">Reference proteome</keyword>
<proteinExistence type="predicted"/>
<name>F4R329_MELLP</name>
<reference evidence="2" key="1">
    <citation type="journal article" date="2011" name="Proc. Natl. Acad. Sci. U.S.A.">
        <title>Obligate biotrophy features unraveled by the genomic analysis of rust fungi.</title>
        <authorList>
            <person name="Duplessis S."/>
            <person name="Cuomo C.A."/>
            <person name="Lin Y.-C."/>
            <person name="Aerts A."/>
            <person name="Tisserant E."/>
            <person name="Veneault-Fourrey C."/>
            <person name="Joly D.L."/>
            <person name="Hacquard S."/>
            <person name="Amselem J."/>
            <person name="Cantarel B.L."/>
            <person name="Chiu R."/>
            <person name="Coutinho P.M."/>
            <person name="Feau N."/>
            <person name="Field M."/>
            <person name="Frey P."/>
            <person name="Gelhaye E."/>
            <person name="Goldberg J."/>
            <person name="Grabherr M.G."/>
            <person name="Kodira C.D."/>
            <person name="Kohler A."/>
            <person name="Kuees U."/>
            <person name="Lindquist E.A."/>
            <person name="Lucas S.M."/>
            <person name="Mago R."/>
            <person name="Mauceli E."/>
            <person name="Morin E."/>
            <person name="Murat C."/>
            <person name="Pangilinan J.L."/>
            <person name="Park R."/>
            <person name="Pearson M."/>
            <person name="Quesneville H."/>
            <person name="Rouhier N."/>
            <person name="Sakthikumar S."/>
            <person name="Salamov A.A."/>
            <person name="Schmutz J."/>
            <person name="Selles B."/>
            <person name="Shapiro H."/>
            <person name="Tanguay P."/>
            <person name="Tuskan G.A."/>
            <person name="Henrissat B."/>
            <person name="Van de Peer Y."/>
            <person name="Rouze P."/>
            <person name="Ellis J.G."/>
            <person name="Dodds P.N."/>
            <person name="Schein J.E."/>
            <person name="Zhong S."/>
            <person name="Hamelin R.C."/>
            <person name="Grigoriev I.V."/>
            <person name="Szabo L.J."/>
            <person name="Martin F."/>
        </authorList>
    </citation>
    <scope>NUCLEOTIDE SEQUENCE [LARGE SCALE GENOMIC DNA]</scope>
    <source>
        <strain evidence="2">98AG31 / pathotype 3-4-7</strain>
    </source>
</reference>
<gene>
    <name evidence="1" type="ORF">MELLADRAFT_100940</name>
</gene>
<evidence type="ECO:0000313" key="1">
    <source>
        <dbReference type="EMBL" id="EGG12555.1"/>
    </source>
</evidence>
<dbReference type="VEuPathDB" id="FungiDB:MELLADRAFT_100940"/>
<dbReference type="KEGG" id="mlr:MELLADRAFT_100940"/>
<dbReference type="InParanoid" id="F4R329"/>
<organism evidence="2">
    <name type="scientific">Melampsora larici-populina (strain 98AG31 / pathotype 3-4-7)</name>
    <name type="common">Poplar leaf rust fungus</name>
    <dbReference type="NCBI Taxonomy" id="747676"/>
    <lineage>
        <taxon>Eukaryota</taxon>
        <taxon>Fungi</taxon>
        <taxon>Dikarya</taxon>
        <taxon>Basidiomycota</taxon>
        <taxon>Pucciniomycotina</taxon>
        <taxon>Pucciniomycetes</taxon>
        <taxon>Pucciniales</taxon>
        <taxon>Melampsoraceae</taxon>
        <taxon>Melampsora</taxon>
    </lineage>
</organism>
<dbReference type="RefSeq" id="XP_007403493.1">
    <property type="nucleotide sequence ID" value="XM_007403431.1"/>
</dbReference>
<dbReference type="GeneID" id="18921235"/>
<evidence type="ECO:0000313" key="2">
    <source>
        <dbReference type="Proteomes" id="UP000001072"/>
    </source>
</evidence>
<dbReference type="Proteomes" id="UP000001072">
    <property type="component" value="Unassembled WGS sequence"/>
</dbReference>
<accession>F4R329</accession>
<dbReference type="AlphaFoldDB" id="F4R329"/>